<evidence type="ECO:0000313" key="1">
    <source>
        <dbReference type="EMBL" id="MFC5191881.1"/>
    </source>
</evidence>
<evidence type="ECO:0000313" key="2">
    <source>
        <dbReference type="Proteomes" id="UP001596163"/>
    </source>
</evidence>
<organism evidence="1 2">
    <name type="scientific">Algoriphagus aquatilis</name>
    <dbReference type="NCBI Taxonomy" id="490186"/>
    <lineage>
        <taxon>Bacteria</taxon>
        <taxon>Pseudomonadati</taxon>
        <taxon>Bacteroidota</taxon>
        <taxon>Cytophagia</taxon>
        <taxon>Cytophagales</taxon>
        <taxon>Cyclobacteriaceae</taxon>
        <taxon>Algoriphagus</taxon>
    </lineage>
</organism>
<reference evidence="2" key="1">
    <citation type="journal article" date="2019" name="Int. J. Syst. Evol. Microbiol.">
        <title>The Global Catalogue of Microorganisms (GCM) 10K type strain sequencing project: providing services to taxonomists for standard genome sequencing and annotation.</title>
        <authorList>
            <consortium name="The Broad Institute Genomics Platform"/>
            <consortium name="The Broad Institute Genome Sequencing Center for Infectious Disease"/>
            <person name="Wu L."/>
            <person name="Ma J."/>
        </authorList>
    </citation>
    <scope>NUCLEOTIDE SEQUENCE [LARGE SCALE GENOMIC DNA]</scope>
    <source>
        <strain evidence="2">CGMCC 1.7030</strain>
    </source>
</reference>
<keyword evidence="2" id="KW-1185">Reference proteome</keyword>
<dbReference type="EMBL" id="JBHSKS010000005">
    <property type="protein sequence ID" value="MFC5191881.1"/>
    <property type="molecule type" value="Genomic_DNA"/>
</dbReference>
<sequence length="160" mass="18747">MSLKKSHYHCFGFTDPNQLPAQFSTWENSEVIILPKPKIEFEIELRQQAEEYTLVERQTIIHCINDPSPYFDPRIRIWPSTFLKPKGSSTVCKLLSALNISYYPEWTRLKPRKPHEFTLIFEGLPKDCTSFDLHEDIPEPGGFFSSNIQRNESDIYHLTL</sequence>
<dbReference type="Proteomes" id="UP001596163">
    <property type="component" value="Unassembled WGS sequence"/>
</dbReference>
<dbReference type="RefSeq" id="WP_377914341.1">
    <property type="nucleotide sequence ID" value="NZ_JBHSKS010000005.1"/>
</dbReference>
<name>A0ABW0BWB3_9BACT</name>
<comment type="caution">
    <text evidence="1">The sequence shown here is derived from an EMBL/GenBank/DDBJ whole genome shotgun (WGS) entry which is preliminary data.</text>
</comment>
<protein>
    <submittedName>
        <fullName evidence="1">Uncharacterized protein</fullName>
    </submittedName>
</protein>
<accession>A0ABW0BWB3</accession>
<gene>
    <name evidence="1" type="ORF">ACFPIK_08885</name>
</gene>
<proteinExistence type="predicted"/>